<name>A0A5B8TZN3_9ACTN</name>
<evidence type="ECO:0000313" key="1">
    <source>
        <dbReference type="EMBL" id="QEC46190.1"/>
    </source>
</evidence>
<organism evidence="1 2">
    <name type="scientific">Baekduia soli</name>
    <dbReference type="NCBI Taxonomy" id="496014"/>
    <lineage>
        <taxon>Bacteria</taxon>
        <taxon>Bacillati</taxon>
        <taxon>Actinomycetota</taxon>
        <taxon>Thermoleophilia</taxon>
        <taxon>Solirubrobacterales</taxon>
        <taxon>Baekduiaceae</taxon>
        <taxon>Baekduia</taxon>
    </lineage>
</organism>
<dbReference type="RefSeq" id="WP_146915128.1">
    <property type="nucleotide sequence ID" value="NZ_CP042430.1"/>
</dbReference>
<dbReference type="AlphaFoldDB" id="A0A5B8TZN3"/>
<sequence length="233" mass="26514">MASLLLLLALPAGAGAERYRRFFSWSGYRWQVRLATHENPGNNDWWDSDGNVRVRADGTLRLGITRAGARRRSVELATTRRLGYGRYRWVVESRLGSIDPYSVLALFTDDSVYRSPYGEQIFEFARWGEPLGPQGWAVSWSRRVRSYESFTVSDAAPYTASVTWRHSGVRLLLRDATGRVLYDVTRPVLSDGQFMVARMSYWLYPGYPRDLAPPPIIIRDFAFTPLARLPAAG</sequence>
<dbReference type="EMBL" id="CP042430">
    <property type="protein sequence ID" value="QEC46190.1"/>
    <property type="molecule type" value="Genomic_DNA"/>
</dbReference>
<dbReference type="Gene3D" id="2.60.120.200">
    <property type="match status" value="1"/>
</dbReference>
<dbReference type="SUPFAM" id="SSF49899">
    <property type="entry name" value="Concanavalin A-like lectins/glucanases"/>
    <property type="match status" value="1"/>
</dbReference>
<dbReference type="Proteomes" id="UP000321805">
    <property type="component" value="Chromosome"/>
</dbReference>
<reference evidence="1 2" key="1">
    <citation type="journal article" date="2018" name="J. Microbiol.">
        <title>Baekduia soli gen. nov., sp. nov., a novel bacterium isolated from the soil of Baekdu Mountain and proposal of a novel family name, Baekduiaceae fam. nov.</title>
        <authorList>
            <person name="An D.S."/>
            <person name="Siddiqi M.Z."/>
            <person name="Kim K.H."/>
            <person name="Yu H.S."/>
            <person name="Im W.T."/>
        </authorList>
    </citation>
    <scope>NUCLEOTIDE SEQUENCE [LARGE SCALE GENOMIC DNA]</scope>
    <source>
        <strain evidence="1 2">BR7-21</strain>
    </source>
</reference>
<dbReference type="InterPro" id="IPR013320">
    <property type="entry name" value="ConA-like_dom_sf"/>
</dbReference>
<dbReference type="KEGG" id="bsol:FSW04_00470"/>
<proteinExistence type="predicted"/>
<keyword evidence="2" id="KW-1185">Reference proteome</keyword>
<evidence type="ECO:0000313" key="2">
    <source>
        <dbReference type="Proteomes" id="UP000321805"/>
    </source>
</evidence>
<gene>
    <name evidence="1" type="ORF">FSW04_00470</name>
</gene>
<evidence type="ECO:0008006" key="3">
    <source>
        <dbReference type="Google" id="ProtNLM"/>
    </source>
</evidence>
<dbReference type="OrthoDB" id="370098at2"/>
<protein>
    <recommendedName>
        <fullName evidence="3">GH16 domain-containing protein</fullName>
    </recommendedName>
</protein>
<accession>A0A5B8TZN3</accession>